<sequence>MSPAQHCAISVAETLKLLTYVLAIPALSNGEPVTGLFAEIIDSSYLQSFRIPGHLNFLSLAILKDLCGLWNTTLRYQISSRCGVPAQRSQEVADFSNRPSDCISPVLRKVLKAEVRQPLATIDNKAIRSGSHCYLPTNRIVAVSGDPGSFASRLDVKPPHSNACVSAYYVRLRIFIGHFLALLSMLYALSFLTKFISHCRDLTKAKYRKAPEGAPRHCLCDLLKQQTRQPYAFYRGAFVMSVSKVCTVCCKYVWHNHHSSNHGMGSTGDINRAQAQHELCKEAFGSLTLDAVDLKQSSLRILDVGTGDGFWLHEIRSQMKDPDSADLVGSDTSLIPFEQRPFDVPYNMRFLCQHPLEEWPKDLQGYFDMVHIRAALATMAGSFDAAVDVVARLLLLVKPGGVILLIDRSFEPGAMAPAASPSQKLLKMLGNMFSSHGIDGTLGGELAVILDSASRKAGIEVSDVGNRKRPSRIGVGAKNGTEELGYAWLDQLLSSVSRAGKQEEDPSFISGGINELFAQTMMEAKTDGFDVDWYAAWGRRKDHTEGLLEMPA</sequence>
<evidence type="ECO:0000313" key="2">
    <source>
        <dbReference type="EMBL" id="EME77295.1"/>
    </source>
</evidence>
<keyword evidence="1" id="KW-1133">Transmembrane helix</keyword>
<dbReference type="HOGENOM" id="CLU_493568_0_0_1"/>
<evidence type="ECO:0008006" key="4">
    <source>
        <dbReference type="Google" id="ProtNLM"/>
    </source>
</evidence>
<organism evidence="2 3">
    <name type="scientific">Pseudocercospora fijiensis (strain CIRAD86)</name>
    <name type="common">Black leaf streak disease fungus</name>
    <name type="synonym">Mycosphaerella fijiensis</name>
    <dbReference type="NCBI Taxonomy" id="383855"/>
    <lineage>
        <taxon>Eukaryota</taxon>
        <taxon>Fungi</taxon>
        <taxon>Dikarya</taxon>
        <taxon>Ascomycota</taxon>
        <taxon>Pezizomycotina</taxon>
        <taxon>Dothideomycetes</taxon>
        <taxon>Dothideomycetidae</taxon>
        <taxon>Mycosphaerellales</taxon>
        <taxon>Mycosphaerellaceae</taxon>
        <taxon>Pseudocercospora</taxon>
    </lineage>
</organism>
<dbReference type="VEuPathDB" id="FungiDB:MYCFIDRAFT_209312"/>
<dbReference type="Proteomes" id="UP000016932">
    <property type="component" value="Unassembled WGS sequence"/>
</dbReference>
<dbReference type="RefSeq" id="XP_007932067.1">
    <property type="nucleotide sequence ID" value="XM_007933876.1"/>
</dbReference>
<keyword evidence="1" id="KW-0472">Membrane</keyword>
<feature type="transmembrane region" description="Helical" evidence="1">
    <location>
        <begin position="174"/>
        <end position="196"/>
    </location>
</feature>
<proteinExistence type="predicted"/>
<dbReference type="InterPro" id="IPR029063">
    <property type="entry name" value="SAM-dependent_MTases_sf"/>
</dbReference>
<accession>M2YHM5</accession>
<dbReference type="AlphaFoldDB" id="M2YHM5"/>
<dbReference type="KEGG" id="pfj:MYCFIDRAFT_209312"/>
<gene>
    <name evidence="2" type="ORF">MYCFIDRAFT_209312</name>
</gene>
<name>M2YHM5_PSEFD</name>
<evidence type="ECO:0000313" key="3">
    <source>
        <dbReference type="Proteomes" id="UP000016932"/>
    </source>
</evidence>
<dbReference type="CDD" id="cd02440">
    <property type="entry name" value="AdoMet_MTases"/>
    <property type="match status" value="1"/>
</dbReference>
<dbReference type="eggNOG" id="ENOG502S31Q">
    <property type="taxonomic scope" value="Eukaryota"/>
</dbReference>
<dbReference type="EMBL" id="KB446566">
    <property type="protein sequence ID" value="EME77295.1"/>
    <property type="molecule type" value="Genomic_DNA"/>
</dbReference>
<dbReference type="OrthoDB" id="184880at2759"/>
<dbReference type="SUPFAM" id="SSF53335">
    <property type="entry name" value="S-adenosyl-L-methionine-dependent methyltransferases"/>
    <property type="match status" value="1"/>
</dbReference>
<keyword evidence="3" id="KW-1185">Reference proteome</keyword>
<reference evidence="2 3" key="1">
    <citation type="journal article" date="2012" name="PLoS Pathog.">
        <title>Diverse lifestyles and strategies of plant pathogenesis encoded in the genomes of eighteen Dothideomycetes fungi.</title>
        <authorList>
            <person name="Ohm R.A."/>
            <person name="Feau N."/>
            <person name="Henrissat B."/>
            <person name="Schoch C.L."/>
            <person name="Horwitz B.A."/>
            <person name="Barry K.W."/>
            <person name="Condon B.J."/>
            <person name="Copeland A.C."/>
            <person name="Dhillon B."/>
            <person name="Glaser F."/>
            <person name="Hesse C.N."/>
            <person name="Kosti I."/>
            <person name="LaButti K."/>
            <person name="Lindquist E.A."/>
            <person name="Lucas S."/>
            <person name="Salamov A.A."/>
            <person name="Bradshaw R.E."/>
            <person name="Ciuffetti L."/>
            <person name="Hamelin R.C."/>
            <person name="Kema G.H.J."/>
            <person name="Lawrence C."/>
            <person name="Scott J.A."/>
            <person name="Spatafora J.W."/>
            <person name="Turgeon B.G."/>
            <person name="de Wit P.J.G.M."/>
            <person name="Zhong S."/>
            <person name="Goodwin S.B."/>
            <person name="Grigoriev I.V."/>
        </authorList>
    </citation>
    <scope>NUCLEOTIDE SEQUENCE [LARGE SCALE GENOMIC DNA]</scope>
    <source>
        <strain evidence="2 3">CIRAD86</strain>
    </source>
</reference>
<evidence type="ECO:0000256" key="1">
    <source>
        <dbReference type="SAM" id="Phobius"/>
    </source>
</evidence>
<protein>
    <recommendedName>
        <fullName evidence="4">Methyltransferase domain-containing protein</fullName>
    </recommendedName>
</protein>
<keyword evidence="1" id="KW-0812">Transmembrane</keyword>
<dbReference type="Pfam" id="PF13489">
    <property type="entry name" value="Methyltransf_23"/>
    <property type="match status" value="1"/>
</dbReference>
<dbReference type="Gene3D" id="3.40.50.150">
    <property type="entry name" value="Vaccinia Virus protein VP39"/>
    <property type="match status" value="1"/>
</dbReference>
<dbReference type="GeneID" id="19336769"/>